<keyword evidence="7" id="KW-0732">Signal</keyword>
<dbReference type="Proteomes" id="UP001153069">
    <property type="component" value="Unassembled WGS sequence"/>
</dbReference>
<evidence type="ECO:0000256" key="3">
    <source>
        <dbReference type="ARBA" id="ARBA00022448"/>
    </source>
</evidence>
<dbReference type="InterPro" id="IPR029039">
    <property type="entry name" value="Flavoprotein-like_sf"/>
</dbReference>
<sequence>MKLSACLALFALAASADAFAPITNGAPKATSTALFGGVGIWYSSSTGNTETVADYIASAAGGLDYNDIGDATTEEIEGADALIVGAPTWHTGADEQRSGTSWDEWLYDTLPSLNMDGKKVAVFGVGDQQSYTDNFCDAAGELYDLLSAKGCKIYGLTSTEGYDHQASKAIVEGDKFCGLMCDEDNQYDLSEGRAQSWIAQLKDEGFF</sequence>
<feature type="domain" description="Flavodoxin-like" evidence="8">
    <location>
        <begin position="38"/>
        <end position="202"/>
    </location>
</feature>
<keyword evidence="6" id="KW-0249">Electron transport</keyword>
<proteinExistence type="inferred from homology"/>
<evidence type="ECO:0000256" key="1">
    <source>
        <dbReference type="ARBA" id="ARBA00001917"/>
    </source>
</evidence>
<evidence type="ECO:0000256" key="5">
    <source>
        <dbReference type="ARBA" id="ARBA00022643"/>
    </source>
</evidence>
<dbReference type="NCBIfam" id="TIGR01752">
    <property type="entry name" value="flav_long"/>
    <property type="match status" value="1"/>
</dbReference>
<keyword evidence="3" id="KW-0813">Transport</keyword>
<evidence type="ECO:0000256" key="6">
    <source>
        <dbReference type="ARBA" id="ARBA00022982"/>
    </source>
</evidence>
<comment type="cofactor">
    <cofactor evidence="1">
        <name>FMN</name>
        <dbReference type="ChEBI" id="CHEBI:58210"/>
    </cofactor>
</comment>
<dbReference type="PANTHER" id="PTHR42809:SF1">
    <property type="entry name" value="FLAVODOXIN 1"/>
    <property type="match status" value="1"/>
</dbReference>
<dbReference type="Gene3D" id="3.40.50.360">
    <property type="match status" value="1"/>
</dbReference>
<dbReference type="PANTHER" id="PTHR42809">
    <property type="entry name" value="FLAVODOXIN 2"/>
    <property type="match status" value="1"/>
</dbReference>
<evidence type="ECO:0000256" key="7">
    <source>
        <dbReference type="SAM" id="SignalP"/>
    </source>
</evidence>
<dbReference type="GO" id="GO:0010181">
    <property type="term" value="F:FMN binding"/>
    <property type="evidence" value="ECO:0007669"/>
    <property type="project" value="InterPro"/>
</dbReference>
<protein>
    <submittedName>
        <fullName evidence="9">Flavodoxin 2</fullName>
    </submittedName>
</protein>
<organism evidence="9 10">
    <name type="scientific">Seminavis robusta</name>
    <dbReference type="NCBI Taxonomy" id="568900"/>
    <lineage>
        <taxon>Eukaryota</taxon>
        <taxon>Sar</taxon>
        <taxon>Stramenopiles</taxon>
        <taxon>Ochrophyta</taxon>
        <taxon>Bacillariophyta</taxon>
        <taxon>Bacillariophyceae</taxon>
        <taxon>Bacillariophycidae</taxon>
        <taxon>Naviculales</taxon>
        <taxon>Naviculaceae</taxon>
        <taxon>Seminavis</taxon>
    </lineage>
</organism>
<keyword evidence="5" id="KW-0288">FMN</keyword>
<dbReference type="InterPro" id="IPR010086">
    <property type="entry name" value="Flavodoxin_lc"/>
</dbReference>
<dbReference type="NCBIfam" id="NF006738">
    <property type="entry name" value="PRK09267.1-4"/>
    <property type="match status" value="1"/>
</dbReference>
<evidence type="ECO:0000256" key="4">
    <source>
        <dbReference type="ARBA" id="ARBA00022630"/>
    </source>
</evidence>
<dbReference type="InterPro" id="IPR050619">
    <property type="entry name" value="Flavodoxin"/>
</dbReference>
<keyword evidence="4" id="KW-0285">Flavoprotein</keyword>
<dbReference type="InterPro" id="IPR008254">
    <property type="entry name" value="Flavodoxin/NO_synth"/>
</dbReference>
<feature type="chain" id="PRO_5040369658" evidence="7">
    <location>
        <begin position="19"/>
        <end position="207"/>
    </location>
</feature>
<dbReference type="EMBL" id="CAICTM010000155">
    <property type="protein sequence ID" value="CAB9503123.1"/>
    <property type="molecule type" value="Genomic_DNA"/>
</dbReference>
<comment type="similarity">
    <text evidence="2">Belongs to the flavodoxin family.</text>
</comment>
<accession>A0A9N8H5Z7</accession>
<dbReference type="PIRSF" id="PIRSF038996">
    <property type="entry name" value="FldA"/>
    <property type="match status" value="1"/>
</dbReference>
<name>A0A9N8H5Z7_9STRA</name>
<evidence type="ECO:0000313" key="9">
    <source>
        <dbReference type="EMBL" id="CAB9503123.1"/>
    </source>
</evidence>
<dbReference type="OrthoDB" id="528439at2759"/>
<evidence type="ECO:0000256" key="2">
    <source>
        <dbReference type="ARBA" id="ARBA00005267"/>
    </source>
</evidence>
<evidence type="ECO:0000313" key="10">
    <source>
        <dbReference type="Proteomes" id="UP001153069"/>
    </source>
</evidence>
<feature type="signal peptide" evidence="7">
    <location>
        <begin position="1"/>
        <end position="18"/>
    </location>
</feature>
<gene>
    <name evidence="9" type="ORF">SEMRO_156_G070910.1</name>
</gene>
<dbReference type="PROSITE" id="PS50902">
    <property type="entry name" value="FLAVODOXIN_LIKE"/>
    <property type="match status" value="1"/>
</dbReference>
<dbReference type="AlphaFoldDB" id="A0A9N8H5Z7"/>
<evidence type="ECO:0000259" key="8">
    <source>
        <dbReference type="PROSITE" id="PS50902"/>
    </source>
</evidence>
<dbReference type="SUPFAM" id="SSF52218">
    <property type="entry name" value="Flavoproteins"/>
    <property type="match status" value="1"/>
</dbReference>
<comment type="caution">
    <text evidence="9">The sequence shown here is derived from an EMBL/GenBank/DDBJ whole genome shotgun (WGS) entry which is preliminary data.</text>
</comment>
<dbReference type="Pfam" id="PF00258">
    <property type="entry name" value="Flavodoxin_1"/>
    <property type="match status" value="1"/>
</dbReference>
<reference evidence="9" key="1">
    <citation type="submission" date="2020-06" db="EMBL/GenBank/DDBJ databases">
        <authorList>
            <consortium name="Plant Systems Biology data submission"/>
        </authorList>
    </citation>
    <scope>NUCLEOTIDE SEQUENCE</scope>
    <source>
        <strain evidence="9">D6</strain>
    </source>
</reference>
<keyword evidence="10" id="KW-1185">Reference proteome</keyword>